<sequence>MFNFSGQRPTDLGVTDGKLKACPASPNCVCTTDSDKEHGIEAIAWDKSPNEAIAALKNVIGGMERAAIITESGDYLHAEFTTKLMGYVDDVEFYVRDGQIQMRSASRLGKSDLGVNRKRIEAIRTALS</sequence>
<dbReference type="EMBL" id="JADEXQ010000030">
    <property type="protein sequence ID" value="MBE9030168.1"/>
    <property type="molecule type" value="Genomic_DNA"/>
</dbReference>
<dbReference type="InterPro" id="IPR010865">
    <property type="entry name" value="DUF1499"/>
</dbReference>
<dbReference type="PANTHER" id="PTHR34801">
    <property type="entry name" value="EXPRESSED PROTEIN"/>
    <property type="match status" value="1"/>
</dbReference>
<dbReference type="RefSeq" id="WP_264324995.1">
    <property type="nucleotide sequence ID" value="NZ_JADEXQ010000030.1"/>
</dbReference>
<protein>
    <submittedName>
        <fullName evidence="1">DUF1499 domain-containing protein</fullName>
    </submittedName>
</protein>
<proteinExistence type="predicted"/>
<evidence type="ECO:0000313" key="2">
    <source>
        <dbReference type="Proteomes" id="UP000625316"/>
    </source>
</evidence>
<evidence type="ECO:0000313" key="1">
    <source>
        <dbReference type="EMBL" id="MBE9030168.1"/>
    </source>
</evidence>
<organism evidence="1 2">
    <name type="scientific">Romeriopsis navalis LEGE 11480</name>
    <dbReference type="NCBI Taxonomy" id="2777977"/>
    <lineage>
        <taxon>Bacteria</taxon>
        <taxon>Bacillati</taxon>
        <taxon>Cyanobacteriota</taxon>
        <taxon>Cyanophyceae</taxon>
        <taxon>Leptolyngbyales</taxon>
        <taxon>Leptolyngbyaceae</taxon>
        <taxon>Romeriopsis</taxon>
        <taxon>Romeriopsis navalis</taxon>
    </lineage>
</organism>
<dbReference type="Proteomes" id="UP000625316">
    <property type="component" value="Unassembled WGS sequence"/>
</dbReference>
<accession>A0A928Z4C0</accession>
<comment type="caution">
    <text evidence="1">The sequence shown here is derived from an EMBL/GenBank/DDBJ whole genome shotgun (WGS) entry which is preliminary data.</text>
</comment>
<keyword evidence="2" id="KW-1185">Reference proteome</keyword>
<gene>
    <name evidence="1" type="ORF">IQ266_10545</name>
</gene>
<name>A0A928Z4C0_9CYAN</name>
<dbReference type="AlphaFoldDB" id="A0A928Z4C0"/>
<dbReference type="PANTHER" id="PTHR34801:SF6">
    <property type="entry name" value="SLL1620 PROTEIN"/>
    <property type="match status" value="1"/>
</dbReference>
<dbReference type="PIRSF" id="PIRSF026426">
    <property type="entry name" value="DUF1499"/>
    <property type="match status" value="1"/>
</dbReference>
<reference evidence="1" key="1">
    <citation type="submission" date="2020-10" db="EMBL/GenBank/DDBJ databases">
        <authorList>
            <person name="Castelo-Branco R."/>
            <person name="Eusebio N."/>
            <person name="Adriana R."/>
            <person name="Vieira A."/>
            <person name="Brugerolle De Fraissinette N."/>
            <person name="Rezende De Castro R."/>
            <person name="Schneider M.P."/>
            <person name="Vasconcelos V."/>
            <person name="Leao P.N."/>
        </authorList>
    </citation>
    <scope>NUCLEOTIDE SEQUENCE</scope>
    <source>
        <strain evidence="1">LEGE 11480</strain>
    </source>
</reference>
<dbReference type="Pfam" id="PF07386">
    <property type="entry name" value="DUF1499"/>
    <property type="match status" value="1"/>
</dbReference>